<evidence type="ECO:0000313" key="2">
    <source>
        <dbReference type="EMBL" id="GMI50692.1"/>
    </source>
</evidence>
<protein>
    <submittedName>
        <fullName evidence="2">Uncharacterized protein</fullName>
    </submittedName>
</protein>
<keyword evidence="1" id="KW-1133">Transmembrane helix</keyword>
<keyword evidence="1" id="KW-0812">Transmembrane</keyword>
<feature type="transmembrane region" description="Helical" evidence="1">
    <location>
        <begin position="597"/>
        <end position="619"/>
    </location>
</feature>
<comment type="caution">
    <text evidence="2">The sequence shown here is derived from an EMBL/GenBank/DDBJ whole genome shotgun (WGS) entry which is preliminary data.</text>
</comment>
<evidence type="ECO:0000313" key="3">
    <source>
        <dbReference type="Proteomes" id="UP001165060"/>
    </source>
</evidence>
<dbReference type="Gene3D" id="3.30.530.20">
    <property type="match status" value="1"/>
</dbReference>
<feature type="transmembrane region" description="Helical" evidence="1">
    <location>
        <begin position="426"/>
        <end position="450"/>
    </location>
</feature>
<sequence>MASSRQRQSALGDPLFSNDIRTMNDATKRFLLPQFHDADEQKQLDESLALFKSTTRKLGGGDLKKYQTGTRLYKSQVVKTGDDVFVRGQLKLRVPPEQVVAYYMGWCKQYWDRTSTFAGDKPVVLGERRNDHSLVQEASIAMPTPFSHRQLVVKTLWAKLGPDTYFVSTVTSEHEDFPPRDKAVKSSLNRLVKLTRVGPSVTLYEAVGNFKLGGRFPSTINNLFTIPLVVQQPVLVVLYFVAVRPPHLFDEADGTVLGQLLFVQLHPHRRKPDELRKTIQEIIARVDVLRDAQVKYRFWNDFFFSIIQNKVKRVKANTNADSDLVTLTGTDATAMAESFVLMLMTNATAEAAVDEFVKTFPALGELNHEFGWFCPMMVAIAKELVSRVAWGVKARSGVGAGLSFFDMASDVYVIMDYFRNGQWEGYALLIMVVTNLFMQLVIVGVQTFRLKRKRRMTMASGSTRGVMSVKIIETVFEAVPGLVIQLFVFARASDKSRAAVFSILSSLASTAMTASAIFYDVDADPGIRRRNPKWIGMVPDQGRGEAFAAVFVLCGLQILAKSAATALLALANPTWLIIYFATDHGIHLAYRMARRDFNLYINLTPGMSHLTSGLILMILKISNDFTGSPQFRLPSMLGGSYWLFSLLATHVSVFASVFLYDKYVEGENKISAGVLWATAGGLVSCWGLLFCYFVLKVAKEEFRHTLWSWTTGREYVQRVFLDLESDDLKMGIFKCQRLLWEEDIGDQVRQFTMQNWARWTEEKPEWFTSLLISQVPDAYIPGGALRALGNNRERRGSAAGSMVRQSFRIEYKLR</sequence>
<reference evidence="2 3" key="1">
    <citation type="journal article" date="2023" name="Commun. Biol.">
        <title>Genome analysis of Parmales, the sister group of diatoms, reveals the evolutionary specialization of diatoms from phago-mixotrophs to photoautotrophs.</title>
        <authorList>
            <person name="Ban H."/>
            <person name="Sato S."/>
            <person name="Yoshikawa S."/>
            <person name="Yamada K."/>
            <person name="Nakamura Y."/>
            <person name="Ichinomiya M."/>
            <person name="Sato N."/>
            <person name="Blanc-Mathieu R."/>
            <person name="Endo H."/>
            <person name="Kuwata A."/>
            <person name="Ogata H."/>
        </authorList>
    </citation>
    <scope>NUCLEOTIDE SEQUENCE [LARGE SCALE GENOMIC DNA]</scope>
</reference>
<dbReference type="EMBL" id="BRYB01006512">
    <property type="protein sequence ID" value="GMI50692.1"/>
    <property type="molecule type" value="Genomic_DNA"/>
</dbReference>
<evidence type="ECO:0000256" key="1">
    <source>
        <dbReference type="SAM" id="Phobius"/>
    </source>
</evidence>
<keyword evidence="3" id="KW-1185">Reference proteome</keyword>
<accession>A0ABQ6NA06</accession>
<feature type="transmembrane region" description="Helical" evidence="1">
    <location>
        <begin position="672"/>
        <end position="695"/>
    </location>
</feature>
<organism evidence="2 3">
    <name type="scientific">Tetraparma gracilis</name>
    <dbReference type="NCBI Taxonomy" id="2962635"/>
    <lineage>
        <taxon>Eukaryota</taxon>
        <taxon>Sar</taxon>
        <taxon>Stramenopiles</taxon>
        <taxon>Ochrophyta</taxon>
        <taxon>Bolidophyceae</taxon>
        <taxon>Parmales</taxon>
        <taxon>Triparmaceae</taxon>
        <taxon>Tetraparma</taxon>
    </lineage>
</organism>
<proteinExistence type="predicted"/>
<dbReference type="Proteomes" id="UP001165060">
    <property type="component" value="Unassembled WGS sequence"/>
</dbReference>
<keyword evidence="1" id="KW-0472">Membrane</keyword>
<feature type="transmembrane region" description="Helical" evidence="1">
    <location>
        <begin position="471"/>
        <end position="492"/>
    </location>
</feature>
<feature type="transmembrane region" description="Helical" evidence="1">
    <location>
        <begin position="498"/>
        <end position="521"/>
    </location>
</feature>
<gene>
    <name evidence="2" type="ORF">TeGR_g1127</name>
</gene>
<feature type="transmembrane region" description="Helical" evidence="1">
    <location>
        <begin position="639"/>
        <end position="660"/>
    </location>
</feature>
<name>A0ABQ6NA06_9STRA</name>
<dbReference type="InterPro" id="IPR023393">
    <property type="entry name" value="START-like_dom_sf"/>
</dbReference>
<dbReference type="SUPFAM" id="SSF55961">
    <property type="entry name" value="Bet v1-like"/>
    <property type="match status" value="1"/>
</dbReference>